<sequence>MSLVFGKWETKDVKISDSGLANYIKLETKTVPHSFGRQTQKRFEKGKMSIVERLVNKVMRSGQGKRKLSGKYVRGRGSCGKKIQAMTIVEEAFSTVESKTKQNPLQVLVKAIENAAPREDTTKIKRGGISYAVAVDVAPMKRVDESLKNIALAGFVGSFNRKKSAAEALAEELILASQNDPKSLSVKRKDEVERIAKSSR</sequence>
<dbReference type="Pfam" id="PF00177">
    <property type="entry name" value="Ribosomal_S7"/>
    <property type="match status" value="1"/>
</dbReference>
<name>A0A938YX62_9ARCH</name>
<dbReference type="SUPFAM" id="SSF47973">
    <property type="entry name" value="Ribosomal protein S7"/>
    <property type="match status" value="1"/>
</dbReference>
<dbReference type="PANTHER" id="PTHR11205">
    <property type="entry name" value="RIBOSOMAL PROTEIN S7"/>
    <property type="match status" value="1"/>
</dbReference>
<evidence type="ECO:0000256" key="6">
    <source>
        <dbReference type="ARBA" id="ARBA00023274"/>
    </source>
</evidence>
<keyword evidence="3 7" id="KW-0699">rRNA-binding</keyword>
<dbReference type="InterPro" id="IPR000235">
    <property type="entry name" value="Ribosomal_uS7"/>
</dbReference>
<keyword evidence="6 7" id="KW-0687">Ribonucleoprotein</keyword>
<evidence type="ECO:0000313" key="10">
    <source>
        <dbReference type="Proteomes" id="UP000809243"/>
    </source>
</evidence>
<reference evidence="9" key="1">
    <citation type="submission" date="2021-01" db="EMBL/GenBank/DDBJ databases">
        <title>Active Sulfur Cycling in an Early Earth Analoge.</title>
        <authorList>
            <person name="Hahn C.R."/>
            <person name="Youssef N.H."/>
            <person name="Elshahed M."/>
        </authorList>
    </citation>
    <scope>NUCLEOTIDE SEQUENCE</scope>
    <source>
        <strain evidence="9">Zod_Metabat.1151</strain>
    </source>
</reference>
<keyword evidence="5 7" id="KW-0689">Ribosomal protein</keyword>
<comment type="subunit">
    <text evidence="2 7">Part of the 30S ribosomal subunit.</text>
</comment>
<dbReference type="HAMAP" id="MF_00480_A">
    <property type="entry name" value="Ribosomal_uS7_A"/>
    <property type="match status" value="1"/>
</dbReference>
<comment type="similarity">
    <text evidence="1 7">Belongs to the universal ribosomal protein uS7 family.</text>
</comment>
<dbReference type="InterPro" id="IPR005716">
    <property type="entry name" value="Ribosomal_uS7_euk/arc"/>
</dbReference>
<evidence type="ECO:0000313" key="9">
    <source>
        <dbReference type="EMBL" id="MBN2067316.1"/>
    </source>
</evidence>
<dbReference type="Proteomes" id="UP000809243">
    <property type="component" value="Unassembled WGS sequence"/>
</dbReference>
<evidence type="ECO:0000256" key="5">
    <source>
        <dbReference type="ARBA" id="ARBA00022980"/>
    </source>
</evidence>
<dbReference type="InterPro" id="IPR036823">
    <property type="entry name" value="Ribosomal_uS7_dom_sf"/>
</dbReference>
<keyword evidence="4 7" id="KW-0694">RNA-binding</keyword>
<evidence type="ECO:0000256" key="3">
    <source>
        <dbReference type="ARBA" id="ARBA00022730"/>
    </source>
</evidence>
<evidence type="ECO:0000256" key="1">
    <source>
        <dbReference type="ARBA" id="ARBA00007151"/>
    </source>
</evidence>
<dbReference type="AlphaFoldDB" id="A0A938YX62"/>
<dbReference type="EMBL" id="JAFGDB010000040">
    <property type="protein sequence ID" value="MBN2067316.1"/>
    <property type="molecule type" value="Genomic_DNA"/>
</dbReference>
<gene>
    <name evidence="7" type="primary">rps7</name>
    <name evidence="9" type="ORF">JW744_02515</name>
</gene>
<dbReference type="Gene3D" id="1.10.455.10">
    <property type="entry name" value="Ribosomal protein S7 domain"/>
    <property type="match status" value="1"/>
</dbReference>
<dbReference type="PIRSF" id="PIRSF002122">
    <property type="entry name" value="RPS7p_RPS7a_RPS5e_RPS7o"/>
    <property type="match status" value="1"/>
</dbReference>
<organism evidence="9 10">
    <name type="scientific">Candidatus Iainarchaeum sp</name>
    <dbReference type="NCBI Taxonomy" id="3101447"/>
    <lineage>
        <taxon>Archaea</taxon>
        <taxon>Candidatus Iainarchaeota</taxon>
        <taxon>Candidatus Iainarchaeia</taxon>
        <taxon>Candidatus Iainarchaeales</taxon>
        <taxon>Candidatus Iainarchaeaceae</taxon>
        <taxon>Candidatus Iainarchaeum</taxon>
    </lineage>
</organism>
<dbReference type="GO" id="GO:0019843">
    <property type="term" value="F:rRNA binding"/>
    <property type="evidence" value="ECO:0007669"/>
    <property type="project" value="UniProtKB-UniRule"/>
</dbReference>
<dbReference type="InterPro" id="IPR023798">
    <property type="entry name" value="Ribosomal_uS7_dom"/>
</dbReference>
<evidence type="ECO:0000256" key="4">
    <source>
        <dbReference type="ARBA" id="ARBA00022884"/>
    </source>
</evidence>
<proteinExistence type="inferred from homology"/>
<dbReference type="GO" id="GO:0003735">
    <property type="term" value="F:structural constituent of ribosome"/>
    <property type="evidence" value="ECO:0007669"/>
    <property type="project" value="UniProtKB-UniRule"/>
</dbReference>
<dbReference type="GO" id="GO:0006412">
    <property type="term" value="P:translation"/>
    <property type="evidence" value="ECO:0007669"/>
    <property type="project" value="UniProtKB-UniRule"/>
</dbReference>
<dbReference type="GO" id="GO:0015935">
    <property type="term" value="C:small ribosomal subunit"/>
    <property type="evidence" value="ECO:0007669"/>
    <property type="project" value="UniProtKB-UniRule"/>
</dbReference>
<comment type="caution">
    <text evidence="9">The sequence shown here is derived from an EMBL/GenBank/DDBJ whole genome shotgun (WGS) entry which is preliminary data.</text>
</comment>
<protein>
    <recommendedName>
        <fullName evidence="7">Small ribosomal subunit protein uS7</fullName>
    </recommendedName>
</protein>
<dbReference type="NCBIfam" id="NF003106">
    <property type="entry name" value="PRK04027.1"/>
    <property type="match status" value="1"/>
</dbReference>
<comment type="function">
    <text evidence="7">One of the primary rRNA binding proteins, it binds directly to 16S rRNA where it nucleates assembly of the head domain of the 30S subunit. Is located at the subunit interface close to the decoding center.</text>
</comment>
<dbReference type="NCBIfam" id="TIGR01028">
    <property type="entry name" value="uS7_euk_arch"/>
    <property type="match status" value="1"/>
</dbReference>
<evidence type="ECO:0000256" key="7">
    <source>
        <dbReference type="HAMAP-Rule" id="MF_00480"/>
    </source>
</evidence>
<accession>A0A938YX62</accession>
<dbReference type="InterPro" id="IPR026018">
    <property type="entry name" value="Ribosomal_uS7_arc"/>
</dbReference>
<evidence type="ECO:0000259" key="8">
    <source>
        <dbReference type="Pfam" id="PF00177"/>
    </source>
</evidence>
<feature type="domain" description="Small ribosomal subunit protein uS7" evidence="8">
    <location>
        <begin position="25"/>
        <end position="200"/>
    </location>
</feature>
<evidence type="ECO:0000256" key="2">
    <source>
        <dbReference type="ARBA" id="ARBA00011458"/>
    </source>
</evidence>